<evidence type="ECO:0000313" key="6">
    <source>
        <dbReference type="Proteomes" id="UP000034292"/>
    </source>
</evidence>
<comment type="caution">
    <text evidence="5">The sequence shown here is derived from an EMBL/GenBank/DDBJ whole genome shotgun (WGS) entry which is preliminary data.</text>
</comment>
<dbReference type="CDD" id="cd01129">
    <property type="entry name" value="PulE-GspE-like"/>
    <property type="match status" value="1"/>
</dbReference>
<evidence type="ECO:0000256" key="2">
    <source>
        <dbReference type="ARBA" id="ARBA00022741"/>
    </source>
</evidence>
<gene>
    <name evidence="5" type="ORF">UU23_C0001G0106</name>
</gene>
<evidence type="ECO:0000256" key="3">
    <source>
        <dbReference type="ARBA" id="ARBA00022840"/>
    </source>
</evidence>
<dbReference type="InterPro" id="IPR001482">
    <property type="entry name" value="T2SS/T4SS_dom"/>
</dbReference>
<dbReference type="Proteomes" id="UP000034292">
    <property type="component" value="Unassembled WGS sequence"/>
</dbReference>
<dbReference type="PATRIC" id="fig|1618408.3.peg.109"/>
<evidence type="ECO:0000259" key="4">
    <source>
        <dbReference type="Pfam" id="PF00437"/>
    </source>
</evidence>
<dbReference type="GO" id="GO:0016887">
    <property type="term" value="F:ATP hydrolysis activity"/>
    <property type="evidence" value="ECO:0007669"/>
    <property type="project" value="TreeGrafter"/>
</dbReference>
<dbReference type="GO" id="GO:0005886">
    <property type="term" value="C:plasma membrane"/>
    <property type="evidence" value="ECO:0007669"/>
    <property type="project" value="TreeGrafter"/>
</dbReference>
<protein>
    <submittedName>
        <fullName evidence="5">Type II secretion system protein E</fullName>
    </submittedName>
</protein>
<keyword evidence="3" id="KW-0067">ATP-binding</keyword>
<sequence>MVLATGPTGSGKTTTIYAILKIINTRDKNISTIEDPVEYDIEGVNQIQVNAKTDLTFANGLRSIVRQDPDIIFVGEIRDNETAGIAINSAMTGHLVLSTIHTNNAATTLPRLIDMEIEPFLVASTVNVIIAQRLVRKICEKCRVSQSITTAELSKFIPLDLLIKHFSLDTKDKTENSIRSYKGKGCDICHHTGYSGRIGIFEVMVVTNSIKDLITRKADSSTIEVKAREEGMRSMLEDGIEKVKSGITSLEEIIRSTKE</sequence>
<dbReference type="Pfam" id="PF00437">
    <property type="entry name" value="T2SSE"/>
    <property type="match status" value="1"/>
</dbReference>
<dbReference type="STRING" id="1618408.UU23_C0001G0106"/>
<proteinExistence type="inferred from homology"/>
<dbReference type="GO" id="GO:0005524">
    <property type="term" value="F:ATP binding"/>
    <property type="evidence" value="ECO:0007669"/>
    <property type="project" value="UniProtKB-KW"/>
</dbReference>
<keyword evidence="2" id="KW-0547">Nucleotide-binding</keyword>
<dbReference type="FunFam" id="3.40.50.300:FF:000398">
    <property type="entry name" value="Type IV pilus assembly ATPase PilB"/>
    <property type="match status" value="1"/>
</dbReference>
<dbReference type="PANTHER" id="PTHR30258">
    <property type="entry name" value="TYPE II SECRETION SYSTEM PROTEIN GSPE-RELATED"/>
    <property type="match status" value="1"/>
</dbReference>
<evidence type="ECO:0000256" key="1">
    <source>
        <dbReference type="ARBA" id="ARBA00006611"/>
    </source>
</evidence>
<organism evidence="5 6">
    <name type="scientific">Candidatus Curtissbacteria bacterium GW2011_GWA1_40_9</name>
    <dbReference type="NCBI Taxonomy" id="1618408"/>
    <lineage>
        <taxon>Bacteria</taxon>
        <taxon>Candidatus Curtissiibacteriota</taxon>
    </lineage>
</organism>
<dbReference type="SUPFAM" id="SSF52540">
    <property type="entry name" value="P-loop containing nucleoside triphosphate hydrolases"/>
    <property type="match status" value="1"/>
</dbReference>
<dbReference type="Gene3D" id="3.40.50.300">
    <property type="entry name" value="P-loop containing nucleotide triphosphate hydrolases"/>
    <property type="match status" value="1"/>
</dbReference>
<dbReference type="InterPro" id="IPR027417">
    <property type="entry name" value="P-loop_NTPase"/>
</dbReference>
<reference evidence="5 6" key="1">
    <citation type="journal article" date="2015" name="Nature">
        <title>rRNA introns, odd ribosomes, and small enigmatic genomes across a large radiation of phyla.</title>
        <authorList>
            <person name="Brown C.T."/>
            <person name="Hug L.A."/>
            <person name="Thomas B.C."/>
            <person name="Sharon I."/>
            <person name="Castelle C.J."/>
            <person name="Singh A."/>
            <person name="Wilkins M.J."/>
            <person name="Williams K.H."/>
            <person name="Banfield J.F."/>
        </authorList>
    </citation>
    <scope>NUCLEOTIDE SEQUENCE [LARGE SCALE GENOMIC DNA]</scope>
</reference>
<feature type="domain" description="Bacterial type II secretion system protein E" evidence="4">
    <location>
        <begin position="1"/>
        <end position="255"/>
    </location>
</feature>
<dbReference type="AlphaFoldDB" id="A0A0G0WSI3"/>
<name>A0A0G0WSI3_9BACT</name>
<accession>A0A0G0WSI3</accession>
<dbReference type="PANTHER" id="PTHR30258:SF2">
    <property type="entry name" value="COMG OPERON PROTEIN 1"/>
    <property type="match status" value="1"/>
</dbReference>
<dbReference type="EMBL" id="LBZV01000001">
    <property type="protein sequence ID" value="KKR78342.1"/>
    <property type="molecule type" value="Genomic_DNA"/>
</dbReference>
<evidence type="ECO:0000313" key="5">
    <source>
        <dbReference type="EMBL" id="KKR78342.1"/>
    </source>
</evidence>
<comment type="similarity">
    <text evidence="1">Belongs to the GSP E family.</text>
</comment>